<dbReference type="InterPro" id="IPR017501">
    <property type="entry name" value="Phage_infect_YhgE_C"/>
</dbReference>
<dbReference type="NCBIfam" id="TIGR03061">
    <property type="entry name" value="pip_yhgE_Nterm"/>
    <property type="match status" value="1"/>
</dbReference>
<evidence type="ECO:0000259" key="7">
    <source>
        <dbReference type="Pfam" id="PF12698"/>
    </source>
</evidence>
<evidence type="ECO:0000256" key="4">
    <source>
        <dbReference type="ARBA" id="ARBA00023136"/>
    </source>
</evidence>
<feature type="transmembrane region" description="Helical" evidence="6">
    <location>
        <begin position="29"/>
        <end position="51"/>
    </location>
</feature>
<dbReference type="Pfam" id="PF12698">
    <property type="entry name" value="ABC2_membrane_3"/>
    <property type="match status" value="1"/>
</dbReference>
<keyword evidence="2 6" id="KW-0812">Transmembrane</keyword>
<dbReference type="RefSeq" id="WP_344162653.1">
    <property type="nucleotide sequence ID" value="NZ_BAAAPC010000010.1"/>
</dbReference>
<feature type="transmembrane region" description="Helical" evidence="6">
    <location>
        <begin position="589"/>
        <end position="609"/>
    </location>
</feature>
<accession>A0ABN2T5D8</accession>
<evidence type="ECO:0000313" key="9">
    <source>
        <dbReference type="Proteomes" id="UP001501585"/>
    </source>
</evidence>
<dbReference type="InterPro" id="IPR023908">
    <property type="entry name" value="xxxLxxG_rpt"/>
</dbReference>
<proteinExistence type="predicted"/>
<feature type="transmembrane region" description="Helical" evidence="6">
    <location>
        <begin position="659"/>
        <end position="682"/>
    </location>
</feature>
<dbReference type="EMBL" id="BAAAPC010000010">
    <property type="protein sequence ID" value="GAA1999100.1"/>
    <property type="molecule type" value="Genomic_DNA"/>
</dbReference>
<dbReference type="Gene3D" id="1.10.287.950">
    <property type="entry name" value="Methyl-accepting chemotaxis protein"/>
    <property type="match status" value="1"/>
</dbReference>
<dbReference type="InterPro" id="IPR017500">
    <property type="entry name" value="Phage_infect_YhgE_N"/>
</dbReference>
<keyword evidence="3 6" id="KW-1133">Transmembrane helix</keyword>
<feature type="domain" description="ABC-2 type transporter transmembrane" evidence="7">
    <location>
        <begin position="571"/>
        <end position="764"/>
    </location>
</feature>
<dbReference type="PANTHER" id="PTHR43077">
    <property type="entry name" value="TRANSPORT PERMEASE YVFS-RELATED"/>
    <property type="match status" value="1"/>
</dbReference>
<sequence length="784" mass="82398">MTLPRIRVLPTLRLAWVSVRSFFRAPLPLAALIALAVVPLLYSGLYLWSFWDPFGRMDYLPVALVNEDKPVTVDGERLQAGQDITNELLEGGELDWHLVDADEAASGVDDGRYYVSLTIPEDFSANLASPSEEGATPVPAMLKVQYNDANSYIVRELLGAAFKEIKSAAGKTATSDYLNRMFLGFNEIHGKTMEAADGAGQLADGTDDAKDGSSDLFNGLGDAKEGSSALSSGLGDAKDGSSALSSGLGDAKEGSSALSSGLGDAEAGAGALSAGIGNLYQGSRELAAGATSASEEVSAATATLDTLADTWVPVLRRDAPAIASTARAIATAANTLSRALADLPDTCGKAAAEARKLRERLQAYLDARPELEQRDPELYALLTDAREAASLAARLDDFVQGHRGEIAEIQRRAARVAALASALAAKAPTLAADAEAARDKVDALDAALAEIAQGSRELRDGLKEANTGAKNLQEGIGELHSGAQDLDAGIGRLHSGAQDLDAGIGELRSGAQDLDAGIGQLHSGAGDLDEGIGELQDGAHELADSLLEGAGEIPTFDADDRDKRGDMMSTPVRLSSTIDNKAPNYGTGFAPFFIALSLWVGAMVVYIVLPPLSGRGLVSTAPSWRIALAGWLPALAIGVAQVALMMAVLHYMLGLEAKNWPGVLGLLVLSAAAFTAVVHWLVTRFGAVGKGIALILLMLQLTSAGGTYPIETSPDFFQEISPYLPMSHVVEGLRHLISGGELATVWEAVWVLTAYLLGALLLTWMSVERRRTWSMKDLHPPLKI</sequence>
<dbReference type="PANTHER" id="PTHR43077:SF5">
    <property type="entry name" value="PHAGE INFECTION PROTEIN"/>
    <property type="match status" value="1"/>
</dbReference>
<evidence type="ECO:0000256" key="3">
    <source>
        <dbReference type="ARBA" id="ARBA00022989"/>
    </source>
</evidence>
<dbReference type="NCBIfam" id="TIGR03062">
    <property type="entry name" value="pip_yhgE_Cterm"/>
    <property type="match status" value="1"/>
</dbReference>
<protein>
    <submittedName>
        <fullName evidence="8">YhgE/Pip domain-containing protein</fullName>
    </submittedName>
</protein>
<reference evidence="8 9" key="1">
    <citation type="journal article" date="2019" name="Int. J. Syst. Evol. Microbiol.">
        <title>The Global Catalogue of Microorganisms (GCM) 10K type strain sequencing project: providing services to taxonomists for standard genome sequencing and annotation.</title>
        <authorList>
            <consortium name="The Broad Institute Genomics Platform"/>
            <consortium name="The Broad Institute Genome Sequencing Center for Infectious Disease"/>
            <person name="Wu L."/>
            <person name="Ma J."/>
        </authorList>
    </citation>
    <scope>NUCLEOTIDE SEQUENCE [LARGE SCALE GENOMIC DNA]</scope>
    <source>
        <strain evidence="8 9">JCM 15313</strain>
    </source>
</reference>
<evidence type="ECO:0000313" key="8">
    <source>
        <dbReference type="EMBL" id="GAA1999100.1"/>
    </source>
</evidence>
<evidence type="ECO:0000256" key="1">
    <source>
        <dbReference type="ARBA" id="ARBA00004141"/>
    </source>
</evidence>
<keyword evidence="9" id="KW-1185">Reference proteome</keyword>
<feature type="transmembrane region" description="Helical" evidence="6">
    <location>
        <begin position="748"/>
        <end position="767"/>
    </location>
</feature>
<name>A0ABN2T5D8_9ACTN</name>
<evidence type="ECO:0000256" key="5">
    <source>
        <dbReference type="SAM" id="MobiDB-lite"/>
    </source>
</evidence>
<gene>
    <name evidence="8" type="ORF">GCM10009799_27780</name>
</gene>
<keyword evidence="4 6" id="KW-0472">Membrane</keyword>
<organism evidence="8 9">
    <name type="scientific">Nocardiopsis rhodophaea</name>
    <dbReference type="NCBI Taxonomy" id="280238"/>
    <lineage>
        <taxon>Bacteria</taxon>
        <taxon>Bacillati</taxon>
        <taxon>Actinomycetota</taxon>
        <taxon>Actinomycetes</taxon>
        <taxon>Streptosporangiales</taxon>
        <taxon>Nocardiopsidaceae</taxon>
        <taxon>Nocardiopsis</taxon>
    </lineage>
</organism>
<feature type="transmembrane region" description="Helical" evidence="6">
    <location>
        <begin position="630"/>
        <end position="653"/>
    </location>
</feature>
<dbReference type="InterPro" id="IPR013525">
    <property type="entry name" value="ABC2_TM"/>
</dbReference>
<evidence type="ECO:0000256" key="2">
    <source>
        <dbReference type="ARBA" id="ARBA00022692"/>
    </source>
</evidence>
<comment type="caution">
    <text evidence="8">The sequence shown here is derived from an EMBL/GenBank/DDBJ whole genome shotgun (WGS) entry which is preliminary data.</text>
</comment>
<feature type="region of interest" description="Disordered" evidence="5">
    <location>
        <begin position="199"/>
        <end position="218"/>
    </location>
</feature>
<dbReference type="NCBIfam" id="TIGR03057">
    <property type="entry name" value="xxxLxxG_by_4"/>
    <property type="match status" value="2"/>
</dbReference>
<dbReference type="SUPFAM" id="SSF58104">
    <property type="entry name" value="Methyl-accepting chemotaxis protein (MCP) signaling domain"/>
    <property type="match status" value="1"/>
</dbReference>
<dbReference type="InterPro" id="IPR051328">
    <property type="entry name" value="T7SS_ABC-Transporter"/>
</dbReference>
<evidence type="ECO:0000256" key="6">
    <source>
        <dbReference type="SAM" id="Phobius"/>
    </source>
</evidence>
<comment type="subcellular location">
    <subcellularLocation>
        <location evidence="1">Membrane</location>
        <topology evidence="1">Multi-pass membrane protein</topology>
    </subcellularLocation>
</comment>
<feature type="transmembrane region" description="Helical" evidence="6">
    <location>
        <begin position="691"/>
        <end position="710"/>
    </location>
</feature>
<dbReference type="Proteomes" id="UP001501585">
    <property type="component" value="Unassembled WGS sequence"/>
</dbReference>